<dbReference type="Gene3D" id="3.30.1520.10">
    <property type="entry name" value="Phox-like domain"/>
    <property type="match status" value="1"/>
</dbReference>
<dbReference type="STRING" id="27342.A0A0H2SDI9"/>
<feature type="domain" description="PXA" evidence="7">
    <location>
        <begin position="109"/>
        <end position="301"/>
    </location>
</feature>
<evidence type="ECO:0000259" key="5">
    <source>
        <dbReference type="PROSITE" id="PS50132"/>
    </source>
</evidence>
<dbReference type="PANTHER" id="PTHR22775">
    <property type="entry name" value="SORTING NEXIN"/>
    <property type="match status" value="1"/>
</dbReference>
<dbReference type="SMART" id="SM00315">
    <property type="entry name" value="RGS"/>
    <property type="match status" value="1"/>
</dbReference>
<dbReference type="InterPro" id="IPR036871">
    <property type="entry name" value="PX_dom_sf"/>
</dbReference>
<organism evidence="8 9">
    <name type="scientific">Schizopora paradoxa</name>
    <dbReference type="NCBI Taxonomy" id="27342"/>
    <lineage>
        <taxon>Eukaryota</taxon>
        <taxon>Fungi</taxon>
        <taxon>Dikarya</taxon>
        <taxon>Basidiomycota</taxon>
        <taxon>Agaricomycotina</taxon>
        <taxon>Agaricomycetes</taxon>
        <taxon>Hymenochaetales</taxon>
        <taxon>Schizoporaceae</taxon>
        <taxon>Schizopora</taxon>
    </lineage>
</organism>
<dbReference type="OrthoDB" id="120967at2759"/>
<keyword evidence="4" id="KW-0812">Transmembrane</keyword>
<dbReference type="InterPro" id="IPR003114">
    <property type="entry name" value="Phox_assoc"/>
</dbReference>
<dbReference type="EMBL" id="KQ085935">
    <property type="protein sequence ID" value="KLO15031.1"/>
    <property type="molecule type" value="Genomic_DNA"/>
</dbReference>
<gene>
    <name evidence="8" type="ORF">SCHPADRAFT_283259</name>
</gene>
<evidence type="ECO:0000313" key="9">
    <source>
        <dbReference type="Proteomes" id="UP000053477"/>
    </source>
</evidence>
<feature type="region of interest" description="Disordered" evidence="3">
    <location>
        <begin position="658"/>
        <end position="680"/>
    </location>
</feature>
<dbReference type="Pfam" id="PF00787">
    <property type="entry name" value="PX"/>
    <property type="match status" value="1"/>
</dbReference>
<dbReference type="InterPro" id="IPR013937">
    <property type="entry name" value="Sorting_nexin_C"/>
</dbReference>
<proteinExistence type="inferred from homology"/>
<sequence>MVEFGSQTAIGVGVLAILIPVCLRVLSPWTVVFFLFPTLLFLVGFACLFATVIAGYFLDKYRPTKHRNELSSIVRPLAFSTPAAWQAVQTRSRWSYKSPQNLSPLRPDFPVASAAINDILILIVRDFVLTWYRDLSDSPSFPAAVSECLHDTLDDLLERLANIDLSSFVVRRVFPKLTIHVDQFRHSETTLRGAGLERHLTQSEELDLLLASRYVGKGGALHPAVDNLSSTFTKQTEESHLRKLVDAALPVILPAKDAKSKALHIVVREIVACAVLAPITEMLSDPDFWNRTIEQLAGAAIRQQKLISKVRSVLEIQSLSPAAQPSKDGRHQQHEVITMRTDPRHFEGFLRSISRCNSLLDARRLKNDIVGEIRRTRTLLASHENEDWINGHKTEDVVAFLDRLYTAKRKIEKRIVLLGGQDEAGSISSSDNARTNFSLRDVLGNPSSLSHFMEFMDRRGRSLLVQFWLTVESFKNPLESLDSDTDADEDAAALQSGGKTLQEDLTMINDLYFSQSVVPQALSMISRKHVDAVRAYAGKPSASFSEERKARRAVMRAQKQVEQEMENEFEEFKRSDLWFRAVSDLEIRPVQEKIVQAPALSSKPSQASSATGILSSFVQGLTSDKHVASTNPRQIPRVASASAALPVVTKSNLSREFERPELPYPAPGAGRSVSAQAPSHSMEVLMSPSADSDSGSARAPLFDEAEDGTLLSADADEAQRMEAIHAAVTDIIASENRLSVDEGSGKKSRSEESLQNALFPPEDKKSVGGKGVSGYFDGALDGIDEDNATEANEVDEMMSSSFHPAGPGDLHLSNEISRLGEKIGHLQSQDVILDTLIRKAELTGDAQELKLLRRSKSALVRELRQLVFQKSQYEQQDMANKLIPGRTNASIVNSTVGEEDGKSVVRYLIEVQQLGPDGSFASGWVVARRYSEFLFMHQHLRDQYLPVKNLDFPGKRLLSSSSAVATDSRRVGLEKYLQNLLIIPMVCESQELRTFLSRESPFMTQTPSTSTSSKDTPAFLGHNIVRSVVKSFTESIDDMFFGPSMLDVMIGRLTRQAAEFAGIVGTASTDEDLVTQALKASGKSVPEETLIQLPGDLKPLEGETSSSSFTAPICDFILSLFELDKKNNWLRRQAIVIILQQVLGDTIERKFRDTVKAYLDESHLMTYINIFKDGLWPGGKLKASGPPRTVEEKARTRDEANRKLSTLLPDVAANMMGRSNARRGARRMFAVLQNRRLNQHIVYTILDEVFIALFPELPKPTS</sequence>
<dbReference type="Proteomes" id="UP000053477">
    <property type="component" value="Unassembled WGS sequence"/>
</dbReference>
<evidence type="ECO:0000259" key="6">
    <source>
        <dbReference type="PROSITE" id="PS50195"/>
    </source>
</evidence>
<dbReference type="PROSITE" id="PS50132">
    <property type="entry name" value="RGS"/>
    <property type="match status" value="1"/>
</dbReference>
<comment type="similarity">
    <text evidence="1">Belongs to the sorting nexin family.</text>
</comment>
<evidence type="ECO:0000256" key="1">
    <source>
        <dbReference type="ARBA" id="ARBA00010883"/>
    </source>
</evidence>
<dbReference type="PROSITE" id="PS51207">
    <property type="entry name" value="PXA"/>
    <property type="match status" value="1"/>
</dbReference>
<dbReference type="Pfam" id="PF08628">
    <property type="entry name" value="Nexin_C"/>
    <property type="match status" value="1"/>
</dbReference>
<keyword evidence="2" id="KW-0175">Coiled coil</keyword>
<feature type="domain" description="RGS" evidence="5">
    <location>
        <begin position="438"/>
        <end position="582"/>
    </location>
</feature>
<keyword evidence="4" id="KW-0472">Membrane</keyword>
<dbReference type="SUPFAM" id="SSF48097">
    <property type="entry name" value="Regulator of G-protein signaling, RGS"/>
    <property type="match status" value="1"/>
</dbReference>
<feature type="region of interest" description="Disordered" evidence="3">
    <location>
        <begin position="738"/>
        <end position="766"/>
    </location>
</feature>
<dbReference type="SMART" id="SM00312">
    <property type="entry name" value="PX"/>
    <property type="match status" value="1"/>
</dbReference>
<reference evidence="8 9" key="1">
    <citation type="submission" date="2015-04" db="EMBL/GenBank/DDBJ databases">
        <title>Complete genome sequence of Schizopora paradoxa KUC8140, a cosmopolitan wood degrader in East Asia.</title>
        <authorList>
            <consortium name="DOE Joint Genome Institute"/>
            <person name="Min B."/>
            <person name="Park H."/>
            <person name="Jang Y."/>
            <person name="Kim J.-J."/>
            <person name="Kim K.H."/>
            <person name="Pangilinan J."/>
            <person name="Lipzen A."/>
            <person name="Riley R."/>
            <person name="Grigoriev I.V."/>
            <person name="Spatafora J.W."/>
            <person name="Choi I.-G."/>
        </authorList>
    </citation>
    <scope>NUCLEOTIDE SEQUENCE [LARGE SCALE GENOMIC DNA]</scope>
    <source>
        <strain evidence="8 9">KUC8140</strain>
    </source>
</reference>
<feature type="domain" description="PX" evidence="6">
    <location>
        <begin position="885"/>
        <end position="1003"/>
    </location>
</feature>
<feature type="transmembrane region" description="Helical" evidence="4">
    <location>
        <begin position="6"/>
        <end position="26"/>
    </location>
</feature>
<keyword evidence="9" id="KW-1185">Reference proteome</keyword>
<dbReference type="InterPro" id="IPR044926">
    <property type="entry name" value="RGS_subdomain_2"/>
</dbReference>
<dbReference type="PANTHER" id="PTHR22775:SF3">
    <property type="entry name" value="SORTING NEXIN-13"/>
    <property type="match status" value="1"/>
</dbReference>
<dbReference type="InParanoid" id="A0A0H2SDI9"/>
<evidence type="ECO:0000259" key="7">
    <source>
        <dbReference type="PROSITE" id="PS51207"/>
    </source>
</evidence>
<dbReference type="InterPro" id="IPR016137">
    <property type="entry name" value="RGS"/>
</dbReference>
<feature type="transmembrane region" description="Helical" evidence="4">
    <location>
        <begin position="33"/>
        <end position="58"/>
    </location>
</feature>
<dbReference type="FunCoup" id="A0A0H2SDI9">
    <property type="interactions" value="435"/>
</dbReference>
<protein>
    <recommendedName>
        <fullName evidence="10">PhoX domain-containing protein</fullName>
    </recommendedName>
</protein>
<dbReference type="PROSITE" id="PS50195">
    <property type="entry name" value="PX"/>
    <property type="match status" value="1"/>
</dbReference>
<evidence type="ECO:0008006" key="10">
    <source>
        <dbReference type="Google" id="ProtNLM"/>
    </source>
</evidence>
<dbReference type="GO" id="GO:0035091">
    <property type="term" value="F:phosphatidylinositol binding"/>
    <property type="evidence" value="ECO:0007669"/>
    <property type="project" value="InterPro"/>
</dbReference>
<dbReference type="SUPFAM" id="SSF64268">
    <property type="entry name" value="PX domain"/>
    <property type="match status" value="1"/>
</dbReference>
<name>A0A0H2SDI9_9AGAM</name>
<keyword evidence="4" id="KW-1133">Transmembrane helix</keyword>
<dbReference type="AlphaFoldDB" id="A0A0H2SDI9"/>
<evidence type="ECO:0000313" key="8">
    <source>
        <dbReference type="EMBL" id="KLO15031.1"/>
    </source>
</evidence>
<evidence type="ECO:0000256" key="2">
    <source>
        <dbReference type="SAM" id="Coils"/>
    </source>
</evidence>
<dbReference type="InterPro" id="IPR036305">
    <property type="entry name" value="RGS_sf"/>
</dbReference>
<accession>A0A0H2SDI9</accession>
<dbReference type="SMART" id="SM00313">
    <property type="entry name" value="PXA"/>
    <property type="match status" value="1"/>
</dbReference>
<dbReference type="Pfam" id="PF02194">
    <property type="entry name" value="PXA"/>
    <property type="match status" value="1"/>
</dbReference>
<feature type="coiled-coil region" evidence="2">
    <location>
        <begin position="547"/>
        <end position="575"/>
    </location>
</feature>
<dbReference type="Gene3D" id="1.10.167.10">
    <property type="entry name" value="Regulator of G-protein Signalling 4, domain 2"/>
    <property type="match status" value="1"/>
</dbReference>
<dbReference type="InterPro" id="IPR001683">
    <property type="entry name" value="PX_dom"/>
</dbReference>
<dbReference type="Pfam" id="PF00615">
    <property type="entry name" value="RGS"/>
    <property type="match status" value="1"/>
</dbReference>
<evidence type="ECO:0000256" key="4">
    <source>
        <dbReference type="SAM" id="Phobius"/>
    </source>
</evidence>
<evidence type="ECO:0000256" key="3">
    <source>
        <dbReference type="SAM" id="MobiDB-lite"/>
    </source>
</evidence>
<feature type="compositionally biased region" description="Basic and acidic residues" evidence="3">
    <location>
        <begin position="738"/>
        <end position="752"/>
    </location>
</feature>